<gene>
    <name evidence="2" type="ORF">NQ314_008174</name>
</gene>
<accession>A0AAV8YD44</accession>
<name>A0AAV8YD44_9CUCU</name>
<keyword evidence="3" id="KW-1185">Reference proteome</keyword>
<dbReference type="AlphaFoldDB" id="A0AAV8YD44"/>
<dbReference type="PANTHER" id="PTHR42686">
    <property type="entry name" value="GH17980P-RELATED"/>
    <property type="match status" value="1"/>
</dbReference>
<evidence type="ECO:0000259" key="1">
    <source>
        <dbReference type="Pfam" id="PF00248"/>
    </source>
</evidence>
<dbReference type="EMBL" id="JANEYF010002223">
    <property type="protein sequence ID" value="KAJ8949592.1"/>
    <property type="molecule type" value="Genomic_DNA"/>
</dbReference>
<dbReference type="GO" id="GO:0016491">
    <property type="term" value="F:oxidoreductase activity"/>
    <property type="evidence" value="ECO:0007669"/>
    <property type="project" value="InterPro"/>
</dbReference>
<dbReference type="Gene3D" id="3.20.20.100">
    <property type="entry name" value="NADP-dependent oxidoreductase domain"/>
    <property type="match status" value="1"/>
</dbReference>
<dbReference type="Pfam" id="PF00248">
    <property type="entry name" value="Aldo_ket_red"/>
    <property type="match status" value="1"/>
</dbReference>
<reference evidence="2" key="1">
    <citation type="journal article" date="2023" name="Insect Mol. Biol.">
        <title>Genome sequencing provides insights into the evolution of gene families encoding plant cell wall-degrading enzymes in longhorned beetles.</title>
        <authorList>
            <person name="Shin N.R."/>
            <person name="Okamura Y."/>
            <person name="Kirsch R."/>
            <person name="Pauchet Y."/>
        </authorList>
    </citation>
    <scope>NUCLEOTIDE SEQUENCE</scope>
    <source>
        <strain evidence="2">RBIC_L_NR</strain>
    </source>
</reference>
<evidence type="ECO:0000313" key="3">
    <source>
        <dbReference type="Proteomes" id="UP001162156"/>
    </source>
</evidence>
<dbReference type="InterPro" id="IPR023210">
    <property type="entry name" value="NADP_OxRdtase_dom"/>
</dbReference>
<sequence>MESPTLGLGQMNSIKPLGITMCKICPKGRPEISFSLEAVVLNKRCSDLPTSAISTSTLLLQNMFLADPQFNIPNSVDMLLGVDILPSIMLDGKIPGKLNEPKALNTIFGWAFTGKTQFRDSNEFNCCLAVPNSAKDYILQKFWELENIPNCSEENSVDVYGEHLFKTTNYRNEYGRYTIRLPFKERIGSYSTFAEFKTMAIRRLRYLENCLERDCLEGIPRKAYYLATKVGRYEKDPKLMFDFSAEKTKKNIDSSLKRLGLEYVDILQVHDIEFASSMEIIFTETLPTIYEEIVKIGKAKFIGITGYPVSTLLECVEKSPVKIDTVLSYCRMTMIDNTLQSFIPSFKMKKVGIINAAANSMGLLSNAGPPHWHPASQHIKDISAEAREYCKKKDVELGKLAVYHCLQQEGPDTVLVGMNSTKLLEYNLNVLNGLSQKENEAYEEVIKIFSRFKETHWEKVEIENYWKTIRGGTSTSGFF</sequence>
<proteinExistence type="predicted"/>
<comment type="caution">
    <text evidence="2">The sequence shown here is derived from an EMBL/GenBank/DDBJ whole genome shotgun (WGS) entry which is preliminary data.</text>
</comment>
<dbReference type="SUPFAM" id="SSF51430">
    <property type="entry name" value="NAD(P)-linked oxidoreductase"/>
    <property type="match status" value="1"/>
</dbReference>
<feature type="domain" description="NADP-dependent oxidoreductase" evidence="1">
    <location>
        <begin position="218"/>
        <end position="446"/>
    </location>
</feature>
<dbReference type="Proteomes" id="UP001162156">
    <property type="component" value="Unassembled WGS sequence"/>
</dbReference>
<dbReference type="InterPro" id="IPR020471">
    <property type="entry name" value="AKR"/>
</dbReference>
<organism evidence="2 3">
    <name type="scientific">Rhamnusium bicolor</name>
    <dbReference type="NCBI Taxonomy" id="1586634"/>
    <lineage>
        <taxon>Eukaryota</taxon>
        <taxon>Metazoa</taxon>
        <taxon>Ecdysozoa</taxon>
        <taxon>Arthropoda</taxon>
        <taxon>Hexapoda</taxon>
        <taxon>Insecta</taxon>
        <taxon>Pterygota</taxon>
        <taxon>Neoptera</taxon>
        <taxon>Endopterygota</taxon>
        <taxon>Coleoptera</taxon>
        <taxon>Polyphaga</taxon>
        <taxon>Cucujiformia</taxon>
        <taxon>Chrysomeloidea</taxon>
        <taxon>Cerambycidae</taxon>
        <taxon>Lepturinae</taxon>
        <taxon>Rhagiini</taxon>
        <taxon>Rhamnusium</taxon>
    </lineage>
</organism>
<dbReference type="InterPro" id="IPR036812">
    <property type="entry name" value="NAD(P)_OxRdtase_dom_sf"/>
</dbReference>
<evidence type="ECO:0000313" key="2">
    <source>
        <dbReference type="EMBL" id="KAJ8949592.1"/>
    </source>
</evidence>
<dbReference type="GO" id="GO:0005829">
    <property type="term" value="C:cytosol"/>
    <property type="evidence" value="ECO:0007669"/>
    <property type="project" value="TreeGrafter"/>
</dbReference>
<protein>
    <recommendedName>
        <fullName evidence="1">NADP-dependent oxidoreductase domain-containing protein</fullName>
    </recommendedName>
</protein>
<dbReference type="PANTHER" id="PTHR42686:SF1">
    <property type="entry name" value="GH17980P-RELATED"/>
    <property type="match status" value="1"/>
</dbReference>